<dbReference type="GO" id="GO:0005684">
    <property type="term" value="C:U2-type spliceosomal complex"/>
    <property type="evidence" value="ECO:0007669"/>
    <property type="project" value="TreeGrafter"/>
</dbReference>
<accession>A0A0N5CXH3</accession>
<evidence type="ECO:0000313" key="7">
    <source>
        <dbReference type="WBParaSite" id="TCLT_0000510001-mRNA-1"/>
    </source>
</evidence>
<dbReference type="GO" id="GO:0003723">
    <property type="term" value="F:RNA binding"/>
    <property type="evidence" value="ECO:0007669"/>
    <property type="project" value="TreeGrafter"/>
</dbReference>
<gene>
    <name evidence="5" type="ORF">TCLT_LOCUS5089</name>
</gene>
<dbReference type="EMBL" id="UYYF01004319">
    <property type="protein sequence ID" value="VDN02292.1"/>
    <property type="molecule type" value="Genomic_DNA"/>
</dbReference>
<comment type="similarity">
    <text evidence="1">Belongs to the CWC26 family.</text>
</comment>
<evidence type="ECO:0000256" key="1">
    <source>
        <dbReference type="ARBA" id="ARBA00011069"/>
    </source>
</evidence>
<evidence type="ECO:0000256" key="3">
    <source>
        <dbReference type="SAM" id="Coils"/>
    </source>
</evidence>
<reference evidence="5 6" key="2">
    <citation type="submission" date="2018-11" db="EMBL/GenBank/DDBJ databases">
        <authorList>
            <consortium name="Pathogen Informatics"/>
        </authorList>
    </citation>
    <scope>NUCLEOTIDE SEQUENCE [LARGE SCALE GENOMIC DNA]</scope>
</reference>
<organism evidence="7">
    <name type="scientific">Thelazia callipaeda</name>
    <name type="common">Oriental eyeworm</name>
    <name type="synonym">Parasitic nematode</name>
    <dbReference type="NCBI Taxonomy" id="103827"/>
    <lineage>
        <taxon>Eukaryota</taxon>
        <taxon>Metazoa</taxon>
        <taxon>Ecdysozoa</taxon>
        <taxon>Nematoda</taxon>
        <taxon>Chromadorea</taxon>
        <taxon>Rhabditida</taxon>
        <taxon>Spirurina</taxon>
        <taxon>Spiruromorpha</taxon>
        <taxon>Thelazioidea</taxon>
        <taxon>Thelaziidae</taxon>
        <taxon>Thelazia</taxon>
    </lineage>
</organism>
<protein>
    <recommendedName>
        <fullName evidence="2">BUD13 homolog</fullName>
    </recommendedName>
</protein>
<evidence type="ECO:0000313" key="6">
    <source>
        <dbReference type="Proteomes" id="UP000276776"/>
    </source>
</evidence>
<dbReference type="WBParaSite" id="TCLT_0000510001-mRNA-1">
    <property type="protein sequence ID" value="TCLT_0000510001-mRNA-1"/>
    <property type="gene ID" value="TCLT_0000510001"/>
</dbReference>
<dbReference type="Pfam" id="PF09736">
    <property type="entry name" value="Bud13"/>
    <property type="match status" value="1"/>
</dbReference>
<dbReference type="InterPro" id="IPR051112">
    <property type="entry name" value="CWC26_splicing_factor"/>
</dbReference>
<name>A0A0N5CXH3_THECL</name>
<feature type="compositionally biased region" description="Basic and acidic residues" evidence="4">
    <location>
        <begin position="329"/>
        <end position="351"/>
    </location>
</feature>
<evidence type="ECO:0000313" key="5">
    <source>
        <dbReference type="EMBL" id="VDN02292.1"/>
    </source>
</evidence>
<dbReference type="AlphaFoldDB" id="A0A0N5CXH3"/>
<dbReference type="PANTHER" id="PTHR31809:SF0">
    <property type="entry name" value="BUD13 HOMOLOG"/>
    <property type="match status" value="1"/>
</dbReference>
<feature type="coiled-coil region" evidence="3">
    <location>
        <begin position="354"/>
        <end position="381"/>
    </location>
</feature>
<reference evidence="7" key="1">
    <citation type="submission" date="2017-02" db="UniProtKB">
        <authorList>
            <consortium name="WormBaseParasite"/>
        </authorList>
    </citation>
    <scope>IDENTIFICATION</scope>
</reference>
<dbReference type="GO" id="GO:0000398">
    <property type="term" value="P:mRNA splicing, via spliceosome"/>
    <property type="evidence" value="ECO:0007669"/>
    <property type="project" value="TreeGrafter"/>
</dbReference>
<dbReference type="STRING" id="103827.A0A0N5CXH3"/>
<keyword evidence="6" id="KW-1185">Reference proteome</keyword>
<feature type="compositionally biased region" description="Polar residues" evidence="4">
    <location>
        <begin position="176"/>
        <end position="185"/>
    </location>
</feature>
<evidence type="ECO:0000256" key="2">
    <source>
        <dbReference type="ARBA" id="ARBA00014454"/>
    </source>
</evidence>
<dbReference type="GO" id="GO:0070274">
    <property type="term" value="C:RES complex"/>
    <property type="evidence" value="ECO:0007669"/>
    <property type="project" value="TreeGrafter"/>
</dbReference>
<dbReference type="OrthoDB" id="6022at2759"/>
<dbReference type="Proteomes" id="UP000276776">
    <property type="component" value="Unassembled WGS sequence"/>
</dbReference>
<dbReference type="PANTHER" id="PTHR31809">
    <property type="entry name" value="BUD13 HOMOLOG"/>
    <property type="match status" value="1"/>
</dbReference>
<sequence>MDEEAKKAREEYLKRYLSKDDNSKTKKKVRKKSKMNGLKIHENDAFIAVAPCAEQNSDIDSEDIEVIKRDNEKPRFQPAIFEPVEFKMELSSKRHDSSSSESGLLMFVSDDLIYVDDDFISASSSCGLKKDEIAKKNHSSSQKCMAQSTVNMDICPEQRKIKQEPLDSDMSPPRRLTQSTKLNSNEDSDISPPRRRIKNEPYDSDESPLRRSEIYNSDESTSDRYDRRKKRRRKDRDRNERSTHKHHRHEGHQNSTNVCHVRGVLQDNDHDRKDSNIANRKYGGIKTLEEYREEMKQSKQNEAELLEAWSGYSAGKDAVAVQRTKVTGKGREKIEDRGKKERETKKQQELDEKYKKWSKGVRQIEERAEKLNEMARVAQEDFARHADNIAMNEYLKEVKSRAL</sequence>
<evidence type="ECO:0000256" key="4">
    <source>
        <dbReference type="SAM" id="MobiDB-lite"/>
    </source>
</evidence>
<keyword evidence="3" id="KW-0175">Coiled coil</keyword>
<dbReference type="InterPro" id="IPR018609">
    <property type="entry name" value="Bud13"/>
</dbReference>
<proteinExistence type="inferred from homology"/>
<feature type="region of interest" description="Disordered" evidence="4">
    <location>
        <begin position="327"/>
        <end position="351"/>
    </location>
</feature>
<feature type="region of interest" description="Disordered" evidence="4">
    <location>
        <begin position="162"/>
        <end position="259"/>
    </location>
</feature>